<proteinExistence type="predicted"/>
<sequence>MLGAPTFIPLTKSLQLIVNGNALPAIALQITIPHIYQHFRSRRCPGSHRDLRSNSQSVQLEFSFSVFTSLAPPTEWKPSLFIHDSDCMELILLRMHELFIDQEDRESRHTPCAHAHASHGRLQNVYSATLFRRYD</sequence>
<dbReference type="AlphaFoldDB" id="A0A0C9XVS7"/>
<reference evidence="1 2" key="1">
    <citation type="submission" date="2014-04" db="EMBL/GenBank/DDBJ databases">
        <authorList>
            <consortium name="DOE Joint Genome Institute"/>
            <person name="Kuo A."/>
            <person name="Kohler A."/>
            <person name="Nagy L.G."/>
            <person name="Floudas D."/>
            <person name="Copeland A."/>
            <person name="Barry K.W."/>
            <person name="Cichocki N."/>
            <person name="Veneault-Fourrey C."/>
            <person name="LaButti K."/>
            <person name="Lindquist E.A."/>
            <person name="Lipzen A."/>
            <person name="Lundell T."/>
            <person name="Morin E."/>
            <person name="Murat C."/>
            <person name="Sun H."/>
            <person name="Tunlid A."/>
            <person name="Henrissat B."/>
            <person name="Grigoriev I.V."/>
            <person name="Hibbett D.S."/>
            <person name="Martin F."/>
            <person name="Nordberg H.P."/>
            <person name="Cantor M.N."/>
            <person name="Hua S.X."/>
        </authorList>
    </citation>
    <scope>NUCLEOTIDE SEQUENCE [LARGE SCALE GENOMIC DNA]</scope>
    <source>
        <strain evidence="1 2">LaAM-08-1</strain>
    </source>
</reference>
<accession>A0A0C9XVS7</accession>
<keyword evidence="2" id="KW-1185">Reference proteome</keyword>
<name>A0A0C9XVS7_9AGAR</name>
<evidence type="ECO:0000313" key="2">
    <source>
        <dbReference type="Proteomes" id="UP000054477"/>
    </source>
</evidence>
<gene>
    <name evidence="1" type="ORF">K443DRAFT_448195</name>
</gene>
<organism evidence="1 2">
    <name type="scientific">Laccaria amethystina LaAM-08-1</name>
    <dbReference type="NCBI Taxonomy" id="1095629"/>
    <lineage>
        <taxon>Eukaryota</taxon>
        <taxon>Fungi</taxon>
        <taxon>Dikarya</taxon>
        <taxon>Basidiomycota</taxon>
        <taxon>Agaricomycotina</taxon>
        <taxon>Agaricomycetes</taxon>
        <taxon>Agaricomycetidae</taxon>
        <taxon>Agaricales</taxon>
        <taxon>Agaricineae</taxon>
        <taxon>Hydnangiaceae</taxon>
        <taxon>Laccaria</taxon>
    </lineage>
</organism>
<dbReference type="HOGENOM" id="CLU_1886092_0_0_1"/>
<dbReference type="Proteomes" id="UP000054477">
    <property type="component" value="Unassembled WGS sequence"/>
</dbReference>
<protein>
    <submittedName>
        <fullName evidence="1">Uncharacterized protein</fullName>
    </submittedName>
</protein>
<reference evidence="2" key="2">
    <citation type="submission" date="2015-01" db="EMBL/GenBank/DDBJ databases">
        <title>Evolutionary Origins and Diversification of the Mycorrhizal Mutualists.</title>
        <authorList>
            <consortium name="DOE Joint Genome Institute"/>
            <consortium name="Mycorrhizal Genomics Consortium"/>
            <person name="Kohler A."/>
            <person name="Kuo A."/>
            <person name="Nagy L.G."/>
            <person name="Floudas D."/>
            <person name="Copeland A."/>
            <person name="Barry K.W."/>
            <person name="Cichocki N."/>
            <person name="Veneault-Fourrey C."/>
            <person name="LaButti K."/>
            <person name="Lindquist E.A."/>
            <person name="Lipzen A."/>
            <person name="Lundell T."/>
            <person name="Morin E."/>
            <person name="Murat C."/>
            <person name="Riley R."/>
            <person name="Ohm R."/>
            <person name="Sun H."/>
            <person name="Tunlid A."/>
            <person name="Henrissat B."/>
            <person name="Grigoriev I.V."/>
            <person name="Hibbett D.S."/>
            <person name="Martin F."/>
        </authorList>
    </citation>
    <scope>NUCLEOTIDE SEQUENCE [LARGE SCALE GENOMIC DNA]</scope>
    <source>
        <strain evidence="2">LaAM-08-1</strain>
    </source>
</reference>
<evidence type="ECO:0000313" key="1">
    <source>
        <dbReference type="EMBL" id="KIK09151.1"/>
    </source>
</evidence>
<dbReference type="EMBL" id="KN838539">
    <property type="protein sequence ID" value="KIK09151.1"/>
    <property type="molecule type" value="Genomic_DNA"/>
</dbReference>